<evidence type="ECO:0000259" key="2">
    <source>
        <dbReference type="Pfam" id="PF14020"/>
    </source>
</evidence>
<feature type="transmembrane region" description="Helical" evidence="1">
    <location>
        <begin position="89"/>
        <end position="107"/>
    </location>
</feature>
<keyword evidence="1" id="KW-0812">Transmembrane</keyword>
<evidence type="ECO:0000313" key="5">
    <source>
        <dbReference type="Proteomes" id="UP000260812"/>
    </source>
</evidence>
<dbReference type="Proteomes" id="UP000261166">
    <property type="component" value="Unassembled WGS sequence"/>
</dbReference>
<dbReference type="InterPro" id="IPR025330">
    <property type="entry name" value="DUF4236"/>
</dbReference>
<proteinExistence type="predicted"/>
<protein>
    <submittedName>
        <fullName evidence="3">DUF4236 domain-containing protein</fullName>
    </submittedName>
</protein>
<evidence type="ECO:0000256" key="1">
    <source>
        <dbReference type="SAM" id="Phobius"/>
    </source>
</evidence>
<comment type="caution">
    <text evidence="3">The sequence shown here is derived from an EMBL/GenBank/DDBJ whole genome shotgun (WGS) entry which is preliminary data.</text>
</comment>
<gene>
    <name evidence="4" type="ORF">DWY69_27525</name>
    <name evidence="3" type="ORF">DXC51_27780</name>
</gene>
<evidence type="ECO:0000313" key="4">
    <source>
        <dbReference type="EMBL" id="RGE63852.1"/>
    </source>
</evidence>
<dbReference type="AlphaFoldDB" id="A0A3E3HVE8"/>
<dbReference type="Pfam" id="PF14020">
    <property type="entry name" value="DUF4236"/>
    <property type="match status" value="1"/>
</dbReference>
<accession>A0A3E3HVE8</accession>
<feature type="domain" description="DUF4236" evidence="2">
    <location>
        <begin position="3"/>
        <end position="57"/>
    </location>
</feature>
<keyword evidence="1" id="KW-1133">Transmembrane helix</keyword>
<reference evidence="3 6" key="1">
    <citation type="submission" date="2018-08" db="EMBL/GenBank/DDBJ databases">
        <title>A genome reference for cultivated species of the human gut microbiota.</title>
        <authorList>
            <person name="Zou Y."/>
            <person name="Xue W."/>
            <person name="Luo G."/>
        </authorList>
    </citation>
    <scope>NUCLEOTIDE SEQUENCE [LARGE SCALE GENOMIC DNA]</scope>
    <source>
        <strain evidence="4 6">AF26-4BH</strain>
        <strain evidence="3">TF05-5AC</strain>
    </source>
</reference>
<evidence type="ECO:0000313" key="6">
    <source>
        <dbReference type="Proteomes" id="UP000261166"/>
    </source>
</evidence>
<dbReference type="EMBL" id="QVLV01000038">
    <property type="protein sequence ID" value="RGE55705.1"/>
    <property type="molecule type" value="Genomic_DNA"/>
</dbReference>
<dbReference type="OrthoDB" id="983149at2"/>
<keyword evidence="1" id="KW-0472">Membrane</keyword>
<dbReference type="GeneID" id="97990550"/>
<dbReference type="EMBL" id="QVLU01000041">
    <property type="protein sequence ID" value="RGE63852.1"/>
    <property type="molecule type" value="Genomic_DNA"/>
</dbReference>
<name>A0A3E3HVE8_9FIRM</name>
<dbReference type="RefSeq" id="WP_117531656.1">
    <property type="nucleotide sequence ID" value="NZ_JBKUNB010000015.1"/>
</dbReference>
<evidence type="ECO:0000313" key="3">
    <source>
        <dbReference type="EMBL" id="RGE55705.1"/>
    </source>
</evidence>
<dbReference type="Proteomes" id="UP000260812">
    <property type="component" value="Unassembled WGS sequence"/>
</dbReference>
<organism evidence="3 5">
    <name type="scientific">Eisenbergiella massiliensis</name>
    <dbReference type="NCBI Taxonomy" id="1720294"/>
    <lineage>
        <taxon>Bacteria</taxon>
        <taxon>Bacillati</taxon>
        <taxon>Bacillota</taxon>
        <taxon>Clostridia</taxon>
        <taxon>Lachnospirales</taxon>
        <taxon>Lachnospiraceae</taxon>
        <taxon>Eisenbergiella</taxon>
    </lineage>
</organism>
<keyword evidence="5" id="KW-1185">Reference proteome</keyword>
<sequence>MGWRYRKSINIFPGVKLNINKKSVGVTFGGKGAHYTINSKGTKTSSVGIPGTGLYYTDSIRKKKKEENIKSNLKNNNIISPKRKSRSSLIFFIFVCLVLAGFISSWGRQQNENALDENTLELPTHQPVSLSCTEVLNLTKHPIIYSDFEKAKNFYKEMGIDNVKVLTVPEYSNYQNKLKSFSDDNVLMYLLADSTSKKYIGELHINIYEAELYSQMNAAQAIDIIVSYLPTDFFVYYQKDSSYKYSLNNTDINICSFRLNDQGIEYHNGGHEEYSYYYSFKIFHHEDIHRWIILTSYEAYGGKGLEWINKYSEPWEIDLNKYSNLQ</sequence>